<evidence type="ECO:0000313" key="2">
    <source>
        <dbReference type="Proteomes" id="UP000244956"/>
    </source>
</evidence>
<name>A0A2U2B9Y3_9BACT</name>
<accession>A0A2U2B9Y3</accession>
<sequence>MVRFEKTYCAERLFDRDFLYGVFANSGFVKDPEEFLRTSGECTCIDRECDGDKNQNTDEDSQCIY</sequence>
<dbReference type="AlphaFoldDB" id="A0A2U2B9Y3"/>
<dbReference type="OrthoDB" id="1122595at2"/>
<gene>
    <name evidence="1" type="ORF">DDZ16_08135</name>
</gene>
<dbReference type="RefSeq" id="WP_109263954.1">
    <property type="nucleotide sequence ID" value="NZ_QEWP01000005.1"/>
</dbReference>
<dbReference type="EMBL" id="QEWP01000005">
    <property type="protein sequence ID" value="PWD99853.1"/>
    <property type="molecule type" value="Genomic_DNA"/>
</dbReference>
<evidence type="ECO:0000313" key="1">
    <source>
        <dbReference type="EMBL" id="PWD99853.1"/>
    </source>
</evidence>
<dbReference type="Proteomes" id="UP000244956">
    <property type="component" value="Unassembled WGS sequence"/>
</dbReference>
<comment type="caution">
    <text evidence="1">The sequence shown here is derived from an EMBL/GenBank/DDBJ whole genome shotgun (WGS) entry which is preliminary data.</text>
</comment>
<protein>
    <submittedName>
        <fullName evidence="1">Uncharacterized protein</fullName>
    </submittedName>
</protein>
<keyword evidence="2" id="KW-1185">Reference proteome</keyword>
<reference evidence="1 2" key="1">
    <citation type="submission" date="2018-05" db="EMBL/GenBank/DDBJ databases">
        <title>Marinilabilia rubrum sp. nov., isolated from saltern sediment.</title>
        <authorList>
            <person name="Zhang R."/>
        </authorList>
    </citation>
    <scope>NUCLEOTIDE SEQUENCE [LARGE SCALE GENOMIC DNA]</scope>
    <source>
        <strain evidence="1 2">WTE16</strain>
    </source>
</reference>
<proteinExistence type="predicted"/>
<organism evidence="1 2">
    <name type="scientific">Marinilabilia rubra</name>
    <dbReference type="NCBI Taxonomy" id="2162893"/>
    <lineage>
        <taxon>Bacteria</taxon>
        <taxon>Pseudomonadati</taxon>
        <taxon>Bacteroidota</taxon>
        <taxon>Bacteroidia</taxon>
        <taxon>Marinilabiliales</taxon>
        <taxon>Marinilabiliaceae</taxon>
        <taxon>Marinilabilia</taxon>
    </lineage>
</organism>